<keyword evidence="4" id="KW-1185">Reference proteome</keyword>
<dbReference type="SUPFAM" id="SSF47203">
    <property type="entry name" value="Acyl-CoA dehydrogenase C-terminal domain-like"/>
    <property type="match status" value="1"/>
</dbReference>
<dbReference type="Proteomes" id="UP000294200">
    <property type="component" value="Unassembled WGS sequence"/>
</dbReference>
<dbReference type="InterPro" id="IPR013107">
    <property type="entry name" value="Acyl-CoA_DH_C"/>
</dbReference>
<dbReference type="Gene3D" id="1.20.140.10">
    <property type="entry name" value="Butyryl-CoA Dehydrogenase, subunit A, domain 3"/>
    <property type="match status" value="1"/>
</dbReference>
<feature type="domain" description="Acyl-CoA dehydrogenase C-terminal" evidence="2">
    <location>
        <begin position="4"/>
        <end position="95"/>
    </location>
</feature>
<organism evidence="3 4">
    <name type="scientific">Paraburkholderia steynii</name>
    <dbReference type="NCBI Taxonomy" id="1245441"/>
    <lineage>
        <taxon>Bacteria</taxon>
        <taxon>Pseudomonadati</taxon>
        <taxon>Pseudomonadota</taxon>
        <taxon>Betaproteobacteria</taxon>
        <taxon>Burkholderiales</taxon>
        <taxon>Burkholderiaceae</taxon>
        <taxon>Paraburkholderia</taxon>
    </lineage>
</organism>
<gene>
    <name evidence="3" type="ORF">BZM27_52260</name>
</gene>
<protein>
    <recommendedName>
        <fullName evidence="2">Acyl-CoA dehydrogenase C-terminal domain-containing protein</fullName>
    </recommendedName>
</protein>
<sequence>MTPIHGIARGAYEEFVSYIRDKVAIIGVKNTVDYLDVQAAIGESKAEIDLAHLLTQKLSAMGMKDGAITIDDVVDVRRDFLMVQKLLKSAIDRLLH</sequence>
<proteinExistence type="predicted"/>
<reference evidence="3 4" key="1">
    <citation type="submission" date="2017-02" db="EMBL/GenBank/DDBJ databases">
        <title>Paraburkholderia sophoroidis sp. nov. and Paraburkholderia steynii sp. nov. rhizobial symbionts of the fynbos legume Hypocalyptus sophoroides.</title>
        <authorList>
            <person name="Steenkamp E.T."/>
            <person name="Beukes C.W."/>
            <person name="Van Zyl E."/>
            <person name="Avontuur J."/>
            <person name="Chan W.Y."/>
            <person name="Hassen A."/>
            <person name="Palmer M."/>
            <person name="Mthombeni L."/>
            <person name="Phalane F."/>
            <person name="Sereme K."/>
            <person name="Venter S.N."/>
        </authorList>
    </citation>
    <scope>NUCLEOTIDE SEQUENCE [LARGE SCALE GENOMIC DNA]</scope>
    <source>
        <strain evidence="3 4">HC1.1ba</strain>
    </source>
</reference>
<name>A0A4R0WYZ9_9BURK</name>
<dbReference type="InterPro" id="IPR036250">
    <property type="entry name" value="AcylCo_DH-like_C"/>
</dbReference>
<accession>A0A4R0WYZ9</accession>
<comment type="caution">
    <text evidence="3">The sequence shown here is derived from an EMBL/GenBank/DDBJ whole genome shotgun (WGS) entry which is preliminary data.</text>
</comment>
<dbReference type="Pfam" id="PF08028">
    <property type="entry name" value="Acyl-CoA_dh_2"/>
    <property type="match status" value="1"/>
</dbReference>
<dbReference type="GO" id="GO:0016627">
    <property type="term" value="F:oxidoreductase activity, acting on the CH-CH group of donors"/>
    <property type="evidence" value="ECO:0007669"/>
    <property type="project" value="InterPro"/>
</dbReference>
<evidence type="ECO:0000313" key="4">
    <source>
        <dbReference type="Proteomes" id="UP000294200"/>
    </source>
</evidence>
<evidence type="ECO:0000259" key="2">
    <source>
        <dbReference type="Pfam" id="PF08028"/>
    </source>
</evidence>
<evidence type="ECO:0000256" key="1">
    <source>
        <dbReference type="ARBA" id="ARBA00023002"/>
    </source>
</evidence>
<evidence type="ECO:0000313" key="3">
    <source>
        <dbReference type="EMBL" id="TCG02923.1"/>
    </source>
</evidence>
<keyword evidence="1" id="KW-0560">Oxidoreductase</keyword>
<dbReference type="AlphaFoldDB" id="A0A4R0WYZ9"/>
<dbReference type="EMBL" id="MWML01000623">
    <property type="protein sequence ID" value="TCG02923.1"/>
    <property type="molecule type" value="Genomic_DNA"/>
</dbReference>